<dbReference type="EMBL" id="BJLF01000002">
    <property type="protein sequence ID" value="GEA49677.1"/>
    <property type="molecule type" value="Genomic_DNA"/>
</dbReference>
<evidence type="ECO:0000313" key="2">
    <source>
        <dbReference type="EMBL" id="GEA49677.1"/>
    </source>
</evidence>
<name>A0A4Y3HRM4_9VIBR</name>
<dbReference type="Gene3D" id="2.60.120.1600">
    <property type="match status" value="1"/>
</dbReference>
<reference evidence="2 3" key="1">
    <citation type="submission" date="2019-06" db="EMBL/GenBank/DDBJ databases">
        <title>Whole genome shotgun sequence of Vibrio inusitatus NBRC 102082.</title>
        <authorList>
            <person name="Hosoyama A."/>
            <person name="Uohara A."/>
            <person name="Ohji S."/>
            <person name="Ichikawa N."/>
        </authorList>
    </citation>
    <scope>NUCLEOTIDE SEQUENCE [LARGE SCALE GENOMIC DNA]</scope>
    <source>
        <strain evidence="2 3">NBRC 102082</strain>
    </source>
</reference>
<dbReference type="InterPro" id="IPR010621">
    <property type="entry name" value="DUF1214"/>
</dbReference>
<proteinExistence type="predicted"/>
<organism evidence="2 3">
    <name type="scientific">Vibrio inusitatus NBRC 102082</name>
    <dbReference type="NCBI Taxonomy" id="1219070"/>
    <lineage>
        <taxon>Bacteria</taxon>
        <taxon>Pseudomonadati</taxon>
        <taxon>Pseudomonadota</taxon>
        <taxon>Gammaproteobacteria</taxon>
        <taxon>Vibrionales</taxon>
        <taxon>Vibrionaceae</taxon>
        <taxon>Vibrio</taxon>
    </lineage>
</organism>
<dbReference type="AlphaFoldDB" id="A0A4Y3HRM4"/>
<accession>A0A4Y3HRM4</accession>
<evidence type="ECO:0000313" key="3">
    <source>
        <dbReference type="Proteomes" id="UP000318717"/>
    </source>
</evidence>
<dbReference type="SUPFAM" id="SSF160935">
    <property type="entry name" value="VPA0735-like"/>
    <property type="match status" value="1"/>
</dbReference>
<evidence type="ECO:0000259" key="1">
    <source>
        <dbReference type="Pfam" id="PF06742"/>
    </source>
</evidence>
<feature type="domain" description="DUF1214" evidence="1">
    <location>
        <begin position="181"/>
        <end position="257"/>
    </location>
</feature>
<sequence length="321" mass="36686">MDRDTIYSTAVIDTEGGATITFPDFGNRDVTVQFIDENHQTQRLSHLTSGQNVVDVPQTTKYSFVLVRIFHPAQVDKMGLNDVNHLQDKFVIQASSSDSYKTYSHSEFNGSDVHLKLWRQEVLNEVTPKNFRNIEHIFGAEDATSSEQRLFGSVYGWGGAPYQDRVYQYSQDFDASMCRTVTMKAPNHSGYWSATVYNQDGMLFNDDAYISSNNAVKNEDGTFTLSFGCEDTKHQRNNLSLVGLNTDRWNVLIRSYSIESKVKSLSSEHRNPFVFEKMKACKISRLRKATAWVVTSWIPMNTAMVWIYFKAKETFCEMNIA</sequence>
<gene>
    <name evidence="2" type="ORF">VIN01S_04810</name>
</gene>
<dbReference type="Proteomes" id="UP000318717">
    <property type="component" value="Unassembled WGS sequence"/>
</dbReference>
<dbReference type="Pfam" id="PF06742">
    <property type="entry name" value="DUF1214"/>
    <property type="match status" value="1"/>
</dbReference>
<protein>
    <recommendedName>
        <fullName evidence="1">DUF1214 domain-containing protein</fullName>
    </recommendedName>
</protein>
<comment type="caution">
    <text evidence="2">The sequence shown here is derived from an EMBL/GenBank/DDBJ whole genome shotgun (WGS) entry which is preliminary data.</text>
</comment>
<keyword evidence="3" id="KW-1185">Reference proteome</keyword>